<dbReference type="AlphaFoldDB" id="A0A4R8VAI9"/>
<name>A0A4R8VAI9_9MICO</name>
<keyword evidence="5" id="KW-0121">Carboxypeptidase</keyword>
<dbReference type="InterPro" id="IPR000667">
    <property type="entry name" value="Peptidase_S13"/>
</dbReference>
<dbReference type="Pfam" id="PF02113">
    <property type="entry name" value="Peptidase_S13"/>
    <property type="match status" value="2"/>
</dbReference>
<evidence type="ECO:0000256" key="1">
    <source>
        <dbReference type="ARBA" id="ARBA00006096"/>
    </source>
</evidence>
<dbReference type="PANTHER" id="PTHR30023:SF0">
    <property type="entry name" value="PENICILLIN-SENSITIVE CARBOXYPEPTIDASE A"/>
    <property type="match status" value="1"/>
</dbReference>
<keyword evidence="2" id="KW-0378">Hydrolase</keyword>
<dbReference type="GO" id="GO:0006508">
    <property type="term" value="P:proteolysis"/>
    <property type="evidence" value="ECO:0007669"/>
    <property type="project" value="InterPro"/>
</dbReference>
<reference evidence="5 6" key="1">
    <citation type="submission" date="2019-03" db="EMBL/GenBank/DDBJ databases">
        <title>Genomics of glacier-inhabiting Cryobacterium strains.</title>
        <authorList>
            <person name="Liu Q."/>
            <person name="Xin Y.-H."/>
        </authorList>
    </citation>
    <scope>NUCLEOTIDE SEQUENCE [LARGE SCALE GENOMIC DNA]</scope>
    <source>
        <strain evidence="5 6">CGMCC 1.10440</strain>
    </source>
</reference>
<gene>
    <name evidence="5" type="ORF">E3N84_09605</name>
</gene>
<evidence type="ECO:0000313" key="5">
    <source>
        <dbReference type="EMBL" id="TFB80261.1"/>
    </source>
</evidence>
<dbReference type="EMBL" id="SOFI01000003">
    <property type="protein sequence ID" value="TFB80261.1"/>
    <property type="molecule type" value="Genomic_DNA"/>
</dbReference>
<keyword evidence="4" id="KW-1133">Transmembrane helix</keyword>
<evidence type="ECO:0000256" key="2">
    <source>
        <dbReference type="ARBA" id="ARBA00022801"/>
    </source>
</evidence>
<evidence type="ECO:0000256" key="4">
    <source>
        <dbReference type="SAM" id="Phobius"/>
    </source>
</evidence>
<comment type="similarity">
    <text evidence="1">Belongs to the peptidase S13 family.</text>
</comment>
<protein>
    <submittedName>
        <fullName evidence="5">D-alanyl-D-alanine carboxypeptidase</fullName>
    </submittedName>
</protein>
<proteinExistence type="inferred from homology"/>
<sequence>MSDEEPQTRRSARQRRDSTASRSEPATQVLGGTGGSDGRPPRGLAATIARHPNAWMFSALGVIFLLLGTAAVFSGVAVGSVKPVALVESDTPAPIPPRDVPLEPAAATALRTCSINTAAKDKRLLTFEGSVINVTTGEVLFDRNADKPASPASVLKVFTAAAALMTIGPDFRMTTKVVEGSTPGSIVLVGGGDPTLSALPPGSESVYKGAPKLADLAAQTTAAWEEAHPGEQITSVILDASYWDPSDKWDSTWQRSEQTIGYHSEVTALMVDGDRANPKAMTSPRSTDPIGRAGAAFIAALNLGYPVEVSKGTALPGAAKLAEVKSQPIKTLIGQMLPYSDNTLGEMIARVVSKEWGGGGTAASLNSIFNSTIGNLGLDTTGMFVRDGSGLSAKNVIPPLLVAQLMAKVATGEQGLGPVKSAMPVAGVSGSLATRFTGGNAVAKGHVTAKPGWINSSRTLAGWTKADDGSVLAFAFYALGPVKSEATIALDTLATSIYKCGNNLSNN</sequence>
<dbReference type="PANTHER" id="PTHR30023">
    <property type="entry name" value="D-ALANYL-D-ALANINE CARBOXYPEPTIDASE"/>
    <property type="match status" value="1"/>
</dbReference>
<dbReference type="OrthoDB" id="56883at2"/>
<organism evidence="5 6">
    <name type="scientific">Terrimesophilobacter mesophilus</name>
    <dbReference type="NCBI Taxonomy" id="433647"/>
    <lineage>
        <taxon>Bacteria</taxon>
        <taxon>Bacillati</taxon>
        <taxon>Actinomycetota</taxon>
        <taxon>Actinomycetes</taxon>
        <taxon>Micrococcales</taxon>
        <taxon>Microbacteriaceae</taxon>
        <taxon>Terrimesophilobacter</taxon>
    </lineage>
</organism>
<dbReference type="RefSeq" id="WP_104096125.1">
    <property type="nucleotide sequence ID" value="NZ_JACHBP010000001.1"/>
</dbReference>
<comment type="caution">
    <text evidence="5">The sequence shown here is derived from an EMBL/GenBank/DDBJ whole genome shotgun (WGS) entry which is preliminary data.</text>
</comment>
<keyword evidence="6" id="KW-1185">Reference proteome</keyword>
<dbReference type="GO" id="GO:0000270">
    <property type="term" value="P:peptidoglycan metabolic process"/>
    <property type="evidence" value="ECO:0007669"/>
    <property type="project" value="TreeGrafter"/>
</dbReference>
<keyword evidence="5" id="KW-0645">Protease</keyword>
<dbReference type="SUPFAM" id="SSF56601">
    <property type="entry name" value="beta-lactamase/transpeptidase-like"/>
    <property type="match status" value="1"/>
</dbReference>
<keyword evidence="4" id="KW-0472">Membrane</keyword>
<evidence type="ECO:0000313" key="6">
    <source>
        <dbReference type="Proteomes" id="UP000298488"/>
    </source>
</evidence>
<keyword evidence="4" id="KW-0812">Transmembrane</keyword>
<dbReference type="InterPro" id="IPR012338">
    <property type="entry name" value="Beta-lactam/transpept-like"/>
</dbReference>
<feature type="transmembrane region" description="Helical" evidence="4">
    <location>
        <begin position="54"/>
        <end position="78"/>
    </location>
</feature>
<dbReference type="GO" id="GO:0004185">
    <property type="term" value="F:serine-type carboxypeptidase activity"/>
    <property type="evidence" value="ECO:0007669"/>
    <property type="project" value="InterPro"/>
</dbReference>
<dbReference type="PRINTS" id="PR00922">
    <property type="entry name" value="DADACBPTASE3"/>
</dbReference>
<dbReference type="Proteomes" id="UP000298488">
    <property type="component" value="Unassembled WGS sequence"/>
</dbReference>
<feature type="region of interest" description="Disordered" evidence="3">
    <location>
        <begin position="1"/>
        <end position="45"/>
    </location>
</feature>
<accession>A0A4R8VAI9</accession>
<dbReference type="Gene3D" id="3.40.710.10">
    <property type="entry name" value="DD-peptidase/beta-lactamase superfamily"/>
    <property type="match status" value="2"/>
</dbReference>
<evidence type="ECO:0000256" key="3">
    <source>
        <dbReference type="SAM" id="MobiDB-lite"/>
    </source>
</evidence>